<gene>
    <name evidence="5" type="ORF">BXY53_1677</name>
</gene>
<proteinExistence type="predicted"/>
<feature type="signal peptide" evidence="4">
    <location>
        <begin position="1"/>
        <end position="21"/>
    </location>
</feature>
<feature type="repeat" description="TPR" evidence="3">
    <location>
        <begin position="98"/>
        <end position="131"/>
    </location>
</feature>
<feature type="repeat" description="TPR" evidence="3">
    <location>
        <begin position="234"/>
        <end position="267"/>
    </location>
</feature>
<dbReference type="EMBL" id="QXDF01000001">
    <property type="protein sequence ID" value="RIA56571.1"/>
    <property type="molecule type" value="Genomic_DNA"/>
</dbReference>
<evidence type="ECO:0000256" key="1">
    <source>
        <dbReference type="ARBA" id="ARBA00022737"/>
    </source>
</evidence>
<comment type="caution">
    <text evidence="5">The sequence shown here is derived from an EMBL/GenBank/DDBJ whole genome shotgun (WGS) entry which is preliminary data.</text>
</comment>
<dbReference type="InterPro" id="IPR019734">
    <property type="entry name" value="TPR_rpt"/>
</dbReference>
<dbReference type="PANTHER" id="PTHR44858:SF1">
    <property type="entry name" value="UDP-N-ACETYLGLUCOSAMINE--PEPTIDE N-ACETYLGLUCOSAMINYLTRANSFERASE SPINDLY-RELATED"/>
    <property type="match status" value="1"/>
</dbReference>
<protein>
    <submittedName>
        <fullName evidence="5">Tfp pilus assembly protein PilF</fullName>
    </submittedName>
</protein>
<dbReference type="InterPro" id="IPR011990">
    <property type="entry name" value="TPR-like_helical_dom_sf"/>
</dbReference>
<dbReference type="Pfam" id="PF00515">
    <property type="entry name" value="TPR_1"/>
    <property type="match status" value="1"/>
</dbReference>
<dbReference type="SMART" id="SM00028">
    <property type="entry name" value="TPR"/>
    <property type="match status" value="10"/>
</dbReference>
<organism evidence="5 6">
    <name type="scientific">Dichotomicrobium thermohalophilum</name>
    <dbReference type="NCBI Taxonomy" id="933063"/>
    <lineage>
        <taxon>Bacteria</taxon>
        <taxon>Pseudomonadati</taxon>
        <taxon>Pseudomonadota</taxon>
        <taxon>Alphaproteobacteria</taxon>
        <taxon>Hyphomicrobiales</taxon>
        <taxon>Hyphomicrobiaceae</taxon>
        <taxon>Dichotomicrobium</taxon>
    </lineage>
</organism>
<dbReference type="Pfam" id="PF13432">
    <property type="entry name" value="TPR_16"/>
    <property type="match status" value="3"/>
</dbReference>
<dbReference type="InterPro" id="IPR050498">
    <property type="entry name" value="Ycf3"/>
</dbReference>
<evidence type="ECO:0000313" key="6">
    <source>
        <dbReference type="Proteomes" id="UP000266273"/>
    </source>
</evidence>
<feature type="chain" id="PRO_5017228279" evidence="4">
    <location>
        <begin position="22"/>
        <end position="574"/>
    </location>
</feature>
<evidence type="ECO:0000313" key="5">
    <source>
        <dbReference type="EMBL" id="RIA56571.1"/>
    </source>
</evidence>
<dbReference type="AlphaFoldDB" id="A0A397QE94"/>
<reference evidence="5 6" key="1">
    <citation type="submission" date="2018-08" db="EMBL/GenBank/DDBJ databases">
        <title>Genomic Encyclopedia of Archaeal and Bacterial Type Strains, Phase II (KMG-II): from individual species to whole genera.</title>
        <authorList>
            <person name="Goeker M."/>
        </authorList>
    </citation>
    <scope>NUCLEOTIDE SEQUENCE [LARGE SCALE GENOMIC DNA]</scope>
    <source>
        <strain evidence="5 6">DSM 5002</strain>
    </source>
</reference>
<feature type="repeat" description="TPR" evidence="3">
    <location>
        <begin position="336"/>
        <end position="369"/>
    </location>
</feature>
<feature type="repeat" description="TPR" evidence="3">
    <location>
        <begin position="268"/>
        <end position="301"/>
    </location>
</feature>
<feature type="repeat" description="TPR" evidence="3">
    <location>
        <begin position="64"/>
        <end position="97"/>
    </location>
</feature>
<keyword evidence="6" id="KW-1185">Reference proteome</keyword>
<sequence length="574" mass="63848">MILAARIILLAALMGAAPAQASVEKALLYAQEGVNALMRGNNGKAIEAYGKALEDENLPEARRASIYNDRGVAHWRERRYEKALADFEKSIELNPDYAPVYNNRGNVLMAMGRVDAAIEDFSRAISLAPAYGAAFNNRGNAYLALGQLEKAEADLRKAVKLLPSSAAPLNGRGKIAAVDARPFASLRYLNRAILLNRNYPAAYRNRAAALIKVRHYDDALNDLEQAAATADGDAQLLILRGQVRRFDGKPQAAVQDFSAALEIAPENGEAYAGRGLAQLERGRVQEALNDCDMAVTFAPDHAPAYLCRARAYLRLGQPVQVSTNISQALDLEPDMAEAYLVRAQLAEEAGDIEAATADYRAALKRDPLLGDARTALRRLGQEDQEGEEKAEAAMPDLTVGEPLNGWSIVKGKSAGYYAVNDDYPDVAVPLEMYGEAQPRLVEWTELTKTLRGFGLLRYHAGSEPGRAGEGDLGHENVAIINLRKERVVAIEPYRVAGEKAQWEWGRYGVTVTDPDGVPSAHQLREEPKVVRREPERRLEDDSWTYEEWRGDRRYDRRRYRRQREPRTLFDWLFR</sequence>
<evidence type="ECO:0000256" key="3">
    <source>
        <dbReference type="PROSITE-ProRule" id="PRU00339"/>
    </source>
</evidence>
<dbReference type="SUPFAM" id="SSF48452">
    <property type="entry name" value="TPR-like"/>
    <property type="match status" value="1"/>
</dbReference>
<evidence type="ECO:0000256" key="2">
    <source>
        <dbReference type="ARBA" id="ARBA00022803"/>
    </source>
</evidence>
<dbReference type="Proteomes" id="UP000266273">
    <property type="component" value="Unassembled WGS sequence"/>
</dbReference>
<evidence type="ECO:0000256" key="4">
    <source>
        <dbReference type="SAM" id="SignalP"/>
    </source>
</evidence>
<keyword evidence="2 3" id="KW-0802">TPR repeat</keyword>
<dbReference type="Gene3D" id="1.25.40.10">
    <property type="entry name" value="Tetratricopeptide repeat domain"/>
    <property type="match status" value="5"/>
</dbReference>
<keyword evidence="1" id="KW-0677">Repeat</keyword>
<accession>A0A397QE94</accession>
<dbReference type="PANTHER" id="PTHR44858">
    <property type="entry name" value="TETRATRICOPEPTIDE REPEAT PROTEIN 6"/>
    <property type="match status" value="1"/>
</dbReference>
<dbReference type="PROSITE" id="PS50293">
    <property type="entry name" value="TPR_REGION"/>
    <property type="match status" value="2"/>
</dbReference>
<feature type="repeat" description="TPR" evidence="3">
    <location>
        <begin position="132"/>
        <end position="165"/>
    </location>
</feature>
<name>A0A397QE94_9HYPH</name>
<dbReference type="PROSITE" id="PS50005">
    <property type="entry name" value="TPR"/>
    <property type="match status" value="6"/>
</dbReference>
<keyword evidence="4" id="KW-0732">Signal</keyword>